<evidence type="ECO:0000256" key="1">
    <source>
        <dbReference type="ARBA" id="ARBA00022801"/>
    </source>
</evidence>
<dbReference type="PANTHER" id="PTHR42776:SF27">
    <property type="entry name" value="DIPEPTIDYL PEPTIDASE FAMILY MEMBER 6"/>
    <property type="match status" value="1"/>
</dbReference>
<dbReference type="InterPro" id="IPR002470">
    <property type="entry name" value="Peptidase_S9A"/>
</dbReference>
<dbReference type="RefSeq" id="WP_182559955.1">
    <property type="nucleotide sequence ID" value="NZ_JACGWT010000003.1"/>
</dbReference>
<protein>
    <submittedName>
        <fullName evidence="3">Dipeptidyl aminopeptidase/acylaminoacyl peptidase</fullName>
    </submittedName>
</protein>
<evidence type="ECO:0000313" key="3">
    <source>
        <dbReference type="EMBL" id="MBA8794364.1"/>
    </source>
</evidence>
<keyword evidence="3" id="KW-0645">Protease</keyword>
<keyword evidence="4" id="KW-1185">Reference proteome</keyword>
<keyword evidence="3" id="KW-0031">Aminopeptidase</keyword>
<organism evidence="3 4">
    <name type="scientific">Microlunatus kandeliicorticis</name>
    <dbReference type="NCBI Taxonomy" id="1759536"/>
    <lineage>
        <taxon>Bacteria</taxon>
        <taxon>Bacillati</taxon>
        <taxon>Actinomycetota</taxon>
        <taxon>Actinomycetes</taxon>
        <taxon>Propionibacteriales</taxon>
        <taxon>Propionibacteriaceae</taxon>
        <taxon>Microlunatus</taxon>
    </lineage>
</organism>
<comment type="caution">
    <text evidence="3">The sequence shown here is derived from an EMBL/GenBank/DDBJ whole genome shotgun (WGS) entry which is preliminary data.</text>
</comment>
<dbReference type="SUPFAM" id="SSF53474">
    <property type="entry name" value="alpha/beta-Hydrolases"/>
    <property type="match status" value="1"/>
</dbReference>
<dbReference type="SUPFAM" id="SSF82171">
    <property type="entry name" value="DPP6 N-terminal domain-like"/>
    <property type="match status" value="1"/>
</dbReference>
<dbReference type="GO" id="GO:0006508">
    <property type="term" value="P:proteolysis"/>
    <property type="evidence" value="ECO:0007669"/>
    <property type="project" value="InterPro"/>
</dbReference>
<dbReference type="Proteomes" id="UP000523079">
    <property type="component" value="Unassembled WGS sequence"/>
</dbReference>
<dbReference type="InterPro" id="IPR001375">
    <property type="entry name" value="Peptidase_S9_cat"/>
</dbReference>
<reference evidence="3 4" key="1">
    <citation type="submission" date="2020-07" db="EMBL/GenBank/DDBJ databases">
        <title>Sequencing the genomes of 1000 actinobacteria strains.</title>
        <authorList>
            <person name="Klenk H.-P."/>
        </authorList>
    </citation>
    <scope>NUCLEOTIDE SEQUENCE [LARGE SCALE GENOMIC DNA]</scope>
    <source>
        <strain evidence="3 4">DSM 100723</strain>
    </source>
</reference>
<dbReference type="Gene3D" id="3.40.50.1820">
    <property type="entry name" value="alpha/beta hydrolase"/>
    <property type="match status" value="1"/>
</dbReference>
<dbReference type="PANTHER" id="PTHR42776">
    <property type="entry name" value="SERINE PEPTIDASE S9 FAMILY MEMBER"/>
    <property type="match status" value="1"/>
</dbReference>
<name>A0A7W3ISC2_9ACTN</name>
<dbReference type="Pfam" id="PF00326">
    <property type="entry name" value="Peptidase_S9"/>
    <property type="match status" value="1"/>
</dbReference>
<dbReference type="PRINTS" id="PR00862">
    <property type="entry name" value="PROLIGOPTASE"/>
</dbReference>
<evidence type="ECO:0000259" key="2">
    <source>
        <dbReference type="Pfam" id="PF00326"/>
    </source>
</evidence>
<sequence length="643" mass="68682">MNAELRPSYGASISPDGAAFAHIVDDGGYPRAVQRFLRARGSRVAAGESRPVVLPVDGPITRIIHSPDGGWLACQTAPDGGVRTQVWVVTTDPDDRSARRIDQADGTAELIGWDGPLVAVHALDADGTEAEAQLVDPRNGLVTVVHRQRGARLVDAWAGSTLIRTGPRGDRSLALVRGGIAAPLLPPDPGSVTDPGVILDDQRPLRLLHVAGETRTRLYRPAKEYGFDSTRGFVRVLVRSDHEGARPRPPGQDFARLLQVTVTEHGVTHRVLAERADADLDEFAVSDDLSTVVLLWNLAGASELQVLELSDGTLRPPLPLPGSGPDGSHPVVGSELSITADGTLLALTVQAPGRPRSVQVVDPRSGRWEPIEPAIRQPDAVQPRLVRFAARDGLELTGWFYPADADGPAGPTLLYLHGGPEDQARPDYSELFPAVLAAGISVLAPNVRGSGGFGRAFSHADDVERRFAGIDDVADCVRFLVAELGADPGRIGCAGWSYGGYLTQASLTFHPALFAAGISICGMSDLRTFYAHTDPWIALAAQPKYGHPVRDRELLGRLSPMTRLDAIRAPLLVVHGGQDTNVPTSESHQVAAALAERGAVHELLVFDDEGHAITKQENRERLTAAVRGWLTRWLVDPVTGAAG</sequence>
<gene>
    <name evidence="3" type="ORF">FHX74_001983</name>
</gene>
<dbReference type="AlphaFoldDB" id="A0A7W3ISC2"/>
<dbReference type="GO" id="GO:0004252">
    <property type="term" value="F:serine-type endopeptidase activity"/>
    <property type="evidence" value="ECO:0007669"/>
    <property type="project" value="InterPro"/>
</dbReference>
<dbReference type="EMBL" id="JACGWT010000003">
    <property type="protein sequence ID" value="MBA8794364.1"/>
    <property type="molecule type" value="Genomic_DNA"/>
</dbReference>
<accession>A0A7W3ISC2</accession>
<evidence type="ECO:0000313" key="4">
    <source>
        <dbReference type="Proteomes" id="UP000523079"/>
    </source>
</evidence>
<keyword evidence="1" id="KW-0378">Hydrolase</keyword>
<dbReference type="InterPro" id="IPR029058">
    <property type="entry name" value="AB_hydrolase_fold"/>
</dbReference>
<feature type="domain" description="Peptidase S9 prolyl oligopeptidase catalytic" evidence="2">
    <location>
        <begin position="434"/>
        <end position="634"/>
    </location>
</feature>
<proteinExistence type="predicted"/>
<dbReference type="GO" id="GO:0004177">
    <property type="term" value="F:aminopeptidase activity"/>
    <property type="evidence" value="ECO:0007669"/>
    <property type="project" value="UniProtKB-KW"/>
</dbReference>